<reference evidence="1 2" key="1">
    <citation type="submission" date="2015-09" db="EMBL/GenBank/DDBJ databases">
        <authorList>
            <consortium name="Pathogen Informatics"/>
        </authorList>
    </citation>
    <scope>NUCLEOTIDE SEQUENCE [LARGE SCALE GENOMIC DNA]</scope>
    <source>
        <strain evidence="1 2">2789STDY5834956</strain>
    </source>
</reference>
<protein>
    <submittedName>
        <fullName evidence="1">Serine/threonine kinase</fullName>
    </submittedName>
</protein>
<dbReference type="RefSeq" id="WP_055208020.1">
    <property type="nucleotide sequence ID" value="NZ_CZBO01000004.1"/>
</dbReference>
<evidence type="ECO:0000313" key="1">
    <source>
        <dbReference type="EMBL" id="CUQ16819.1"/>
    </source>
</evidence>
<evidence type="ECO:0000313" key="2">
    <source>
        <dbReference type="Proteomes" id="UP000095563"/>
    </source>
</evidence>
<organism evidence="1 2">
    <name type="scientific">Clostridium baratii</name>
    <dbReference type="NCBI Taxonomy" id="1561"/>
    <lineage>
        <taxon>Bacteria</taxon>
        <taxon>Bacillati</taxon>
        <taxon>Bacillota</taxon>
        <taxon>Clostridia</taxon>
        <taxon>Eubacteriales</taxon>
        <taxon>Clostridiaceae</taxon>
        <taxon>Clostridium</taxon>
    </lineage>
</organism>
<gene>
    <name evidence="1" type="ORF">ERS852568_02184</name>
</gene>
<keyword evidence="1" id="KW-0418">Kinase</keyword>
<dbReference type="GO" id="GO:0016301">
    <property type="term" value="F:kinase activity"/>
    <property type="evidence" value="ECO:0007669"/>
    <property type="project" value="UniProtKB-KW"/>
</dbReference>
<dbReference type="Proteomes" id="UP000095563">
    <property type="component" value="Unassembled WGS sequence"/>
</dbReference>
<proteinExistence type="predicted"/>
<sequence>MKANYDYSVCFDKDTEKLFRESKYLGQGNNGIVYDLPGNKIVKIFLKEKICKAEGNTLKRTKKSKHFPKIYVHGKLYIVREKVSGVRLDKYIKRNGIDKDLTIKICNLLKEFKKLGFKKLDTRCRDVYITESGKLMLIDPKGCYTRKVDFPRHLMKKLNRLGVLDDFLDYVREIDKVKAKYWQKEIEKYFKKKNIEYIK</sequence>
<dbReference type="AlphaFoldDB" id="A0A174UCS4"/>
<dbReference type="InterPro" id="IPR011009">
    <property type="entry name" value="Kinase-like_dom_sf"/>
</dbReference>
<accession>A0A174UCS4</accession>
<dbReference type="SUPFAM" id="SSF56112">
    <property type="entry name" value="Protein kinase-like (PK-like)"/>
    <property type="match status" value="1"/>
</dbReference>
<name>A0A174UCS4_9CLOT</name>
<keyword evidence="1" id="KW-0808">Transferase</keyword>
<dbReference type="EMBL" id="CZBO01000004">
    <property type="protein sequence ID" value="CUQ16819.1"/>
    <property type="molecule type" value="Genomic_DNA"/>
</dbReference>